<sequence length="161" mass="17977">MKEIIRQYGGFFVEAIVLVSLCFFLFINITDNNGNKGVFAIIGSNIPTVNVDYGTYSDFTSFKSEAAKTAPDIEYKRTDQMYTISNLLSDYIGTTTYSGNAAHIKVLSLNDENGNDCLEAYNETDGTITFSNPGIYIIRIKATDDINKKRIVDIEIPVERI</sequence>
<evidence type="ECO:0000313" key="4">
    <source>
        <dbReference type="Proteomes" id="UP000284465"/>
    </source>
</evidence>
<evidence type="ECO:0000313" key="5">
    <source>
        <dbReference type="Proteomes" id="UP000479531"/>
    </source>
</evidence>
<organism evidence="3 4">
    <name type="scientific">Roseburia intestinalis</name>
    <dbReference type="NCBI Taxonomy" id="166486"/>
    <lineage>
        <taxon>Bacteria</taxon>
        <taxon>Bacillati</taxon>
        <taxon>Bacillota</taxon>
        <taxon>Clostridia</taxon>
        <taxon>Lachnospirales</taxon>
        <taxon>Lachnospiraceae</taxon>
        <taxon>Roseburia</taxon>
    </lineage>
</organism>
<comment type="caution">
    <text evidence="3">The sequence shown here is derived from an EMBL/GenBank/DDBJ whole genome shotgun (WGS) entry which is preliminary data.</text>
</comment>
<keyword evidence="1" id="KW-0472">Membrane</keyword>
<evidence type="ECO:0000313" key="3">
    <source>
        <dbReference type="EMBL" id="RHA66231.1"/>
    </source>
</evidence>
<accession>A0A3R6DEC9</accession>
<protein>
    <submittedName>
        <fullName evidence="3">Uncharacterized protein</fullName>
    </submittedName>
</protein>
<dbReference type="Proteomes" id="UP000284465">
    <property type="component" value="Unassembled WGS sequence"/>
</dbReference>
<name>A0A3R6DEC9_9FIRM</name>
<gene>
    <name evidence="3" type="ORF">DW927_11870</name>
    <name evidence="2" type="ORF">GCK47_16705</name>
</gene>
<dbReference type="EMBL" id="WGGT01000028">
    <property type="protein sequence ID" value="MVQ47280.1"/>
    <property type="molecule type" value="Genomic_DNA"/>
</dbReference>
<dbReference type="RefSeq" id="WP_118591692.1">
    <property type="nucleotide sequence ID" value="NZ_QSFP01000013.1"/>
</dbReference>
<proteinExistence type="predicted"/>
<evidence type="ECO:0000256" key="1">
    <source>
        <dbReference type="SAM" id="Phobius"/>
    </source>
</evidence>
<keyword evidence="1" id="KW-0812">Transmembrane</keyword>
<feature type="transmembrane region" description="Helical" evidence="1">
    <location>
        <begin position="12"/>
        <end position="29"/>
    </location>
</feature>
<dbReference type="Proteomes" id="UP000479531">
    <property type="component" value="Unassembled WGS sequence"/>
</dbReference>
<reference evidence="3 4" key="1">
    <citation type="submission" date="2018-08" db="EMBL/GenBank/DDBJ databases">
        <title>A genome reference for cultivated species of the human gut microbiota.</title>
        <authorList>
            <person name="Zou Y."/>
            <person name="Xue W."/>
            <person name="Luo G."/>
        </authorList>
    </citation>
    <scope>NUCLEOTIDE SEQUENCE [LARGE SCALE GENOMIC DNA]</scope>
    <source>
        <strain evidence="3 4">AM43-11</strain>
    </source>
</reference>
<reference evidence="2 5" key="2">
    <citation type="submission" date="2019-10" db="EMBL/GenBank/DDBJ databases">
        <title>Roseburia spp. ameliorate alcoholic fatty liver via restoration of gut barrier function.</title>
        <authorList>
            <person name="Seo B."/>
            <person name="Ko G."/>
        </authorList>
    </citation>
    <scope>NUCLEOTIDE SEQUENCE [LARGE SCALE GENOMIC DNA]</scope>
    <source>
        <strain evidence="2 5">SNUG30017</strain>
    </source>
</reference>
<dbReference type="AlphaFoldDB" id="A0A3R6DEC9"/>
<evidence type="ECO:0000313" key="2">
    <source>
        <dbReference type="EMBL" id="MVQ47280.1"/>
    </source>
</evidence>
<keyword evidence="1" id="KW-1133">Transmembrane helix</keyword>
<dbReference type="EMBL" id="QSFP01000013">
    <property type="protein sequence ID" value="RHA66231.1"/>
    <property type="molecule type" value="Genomic_DNA"/>
</dbReference>